<dbReference type="PIRSF" id="PIRSF005785">
    <property type="entry name" value="Zn-prot_arch"/>
    <property type="match status" value="1"/>
</dbReference>
<dbReference type="eggNOG" id="arCOG00458">
    <property type="taxonomic scope" value="Archaea"/>
</dbReference>
<accession>L0HJR6</accession>
<evidence type="ECO:0000256" key="3">
    <source>
        <dbReference type="ARBA" id="ARBA00022723"/>
    </source>
</evidence>
<protein>
    <submittedName>
        <fullName evidence="7">Putative Zn-dependent protease</fullName>
    </submittedName>
</protein>
<reference evidence="8" key="1">
    <citation type="submission" date="2011-12" db="EMBL/GenBank/DDBJ databases">
        <title>Complete sequence of Methanoregula formicicum SMSP.</title>
        <authorList>
            <person name="Lucas S."/>
            <person name="Han J."/>
            <person name="Lapidus A."/>
            <person name="Cheng J.-F."/>
            <person name="Goodwin L."/>
            <person name="Pitluck S."/>
            <person name="Peters L."/>
            <person name="Ovchinnikova G."/>
            <person name="Teshima H."/>
            <person name="Detter J.C."/>
            <person name="Han C."/>
            <person name="Tapia R."/>
            <person name="Land M."/>
            <person name="Hauser L."/>
            <person name="Kyrpides N."/>
            <person name="Ivanova N."/>
            <person name="Pagani I."/>
            <person name="Imachi H."/>
            <person name="Tamaki H."/>
            <person name="Sekiguchi Y."/>
            <person name="Kamagata Y."/>
            <person name="Cadillo-Quiroz H."/>
            <person name="Zinder S."/>
            <person name="Liu W.-T."/>
            <person name="Woyke T."/>
        </authorList>
    </citation>
    <scope>NUCLEOTIDE SEQUENCE [LARGE SCALE GENOMIC DNA]</scope>
    <source>
        <strain evidence="8">DSM 22288 / NBRC 105244 / SMSP</strain>
    </source>
</reference>
<dbReference type="GO" id="GO:0008270">
    <property type="term" value="F:zinc ion binding"/>
    <property type="evidence" value="ECO:0007669"/>
    <property type="project" value="InterPro"/>
</dbReference>
<dbReference type="Proteomes" id="UP000010824">
    <property type="component" value="Chromosome"/>
</dbReference>
<dbReference type="GO" id="GO:0006508">
    <property type="term" value="P:proteolysis"/>
    <property type="evidence" value="ECO:0007669"/>
    <property type="project" value="UniProtKB-KW"/>
</dbReference>
<dbReference type="InterPro" id="IPR012962">
    <property type="entry name" value="Pept_M54_archaemetzincn"/>
</dbReference>
<keyword evidence="5" id="KW-0862">Zinc</keyword>
<dbReference type="GO" id="GO:0008237">
    <property type="term" value="F:metallopeptidase activity"/>
    <property type="evidence" value="ECO:0007669"/>
    <property type="project" value="UniProtKB-KW"/>
</dbReference>
<proteinExistence type="predicted"/>
<organism evidence="7 8">
    <name type="scientific">Methanoregula formicica (strain DSM 22288 / NBRC 105244 / SMSP)</name>
    <dbReference type="NCBI Taxonomy" id="593750"/>
    <lineage>
        <taxon>Archaea</taxon>
        <taxon>Methanobacteriati</taxon>
        <taxon>Methanobacteriota</taxon>
        <taxon>Stenosarchaea group</taxon>
        <taxon>Methanomicrobia</taxon>
        <taxon>Methanomicrobiales</taxon>
        <taxon>Methanoregulaceae</taxon>
        <taxon>Methanoregula</taxon>
    </lineage>
</organism>
<evidence type="ECO:0000256" key="1">
    <source>
        <dbReference type="ARBA" id="ARBA00001947"/>
    </source>
</evidence>
<dbReference type="SUPFAM" id="SSF55486">
    <property type="entry name" value="Metalloproteases ('zincins'), catalytic domain"/>
    <property type="match status" value="1"/>
</dbReference>
<evidence type="ECO:0000256" key="6">
    <source>
        <dbReference type="ARBA" id="ARBA00023049"/>
    </source>
</evidence>
<keyword evidence="3" id="KW-0479">Metal-binding</keyword>
<evidence type="ECO:0000313" key="8">
    <source>
        <dbReference type="Proteomes" id="UP000010824"/>
    </source>
</evidence>
<evidence type="ECO:0000256" key="4">
    <source>
        <dbReference type="ARBA" id="ARBA00022801"/>
    </source>
</evidence>
<dbReference type="InterPro" id="IPR024079">
    <property type="entry name" value="MetalloPept_cat_dom_sf"/>
</dbReference>
<evidence type="ECO:0000256" key="5">
    <source>
        <dbReference type="ARBA" id="ARBA00022833"/>
    </source>
</evidence>
<dbReference type="Gene3D" id="3.40.390.10">
    <property type="entry name" value="Collagenase (Catalytic Domain)"/>
    <property type="match status" value="1"/>
</dbReference>
<dbReference type="GeneID" id="14309697"/>
<sequence length="179" mass="20172">MHVHIFWDALSPSGFQVPVSRIISSVLGVRTTVSENPVRLMGYNNARHQVDAQALLDSVQAYKHRHGIDDPVLLVVHQDLFRNGNDFVFGLAREQVGAAVVSTARLGNEYYGREHHDDDLIDRITKEGSHEIGHLLGLGHCENPECIMFRPNTLDELDRKRKMFCPDCAKQLEEITAGF</sequence>
<keyword evidence="8" id="KW-1185">Reference proteome</keyword>
<comment type="cofactor">
    <cofactor evidence="1">
        <name>Zn(2+)</name>
        <dbReference type="ChEBI" id="CHEBI:29105"/>
    </cofactor>
</comment>
<dbReference type="PANTHER" id="PTHR15910:SF1">
    <property type="entry name" value="ARCHAEMETZINCIN-2"/>
    <property type="match status" value="1"/>
</dbReference>
<dbReference type="KEGG" id="mfo:Metfor_2305"/>
<evidence type="ECO:0000256" key="2">
    <source>
        <dbReference type="ARBA" id="ARBA00022670"/>
    </source>
</evidence>
<reference evidence="7 8" key="2">
    <citation type="journal article" date="2014" name="Genome Announc.">
        <title>Complete Genome Sequence of Methanoregula formicica SMSPT, a Mesophilic Hydrogenotrophic Methanogen Isolated from a Methanogenic Upflow Anaerobic Sludge Blanket Reactor.</title>
        <authorList>
            <person name="Yamamoto K."/>
            <person name="Tamaki H."/>
            <person name="Cadillo-Quiroz H."/>
            <person name="Imachi H."/>
            <person name="Kyrpides N."/>
            <person name="Woyke T."/>
            <person name="Goodwin L."/>
            <person name="Zinder S.H."/>
            <person name="Kamagata Y."/>
            <person name="Liu W.T."/>
        </authorList>
    </citation>
    <scope>NUCLEOTIDE SEQUENCE [LARGE SCALE GENOMIC DNA]</scope>
    <source>
        <strain evidence="8">DSM 22288 / NBRC 105244 / SMSP</strain>
    </source>
</reference>
<dbReference type="EMBL" id="CP003167">
    <property type="protein sequence ID" value="AGB03309.1"/>
    <property type="molecule type" value="Genomic_DNA"/>
</dbReference>
<dbReference type="NCBIfam" id="NF033823">
    <property type="entry name" value="archmetzin"/>
    <property type="match status" value="1"/>
</dbReference>
<gene>
    <name evidence="7" type="ordered locus">Metfor_2305</name>
</gene>
<dbReference type="CDD" id="cd11375">
    <property type="entry name" value="Peptidase_M54"/>
    <property type="match status" value="1"/>
</dbReference>
<dbReference type="RefSeq" id="WP_015286272.1">
    <property type="nucleotide sequence ID" value="NC_019943.1"/>
</dbReference>
<dbReference type="InParanoid" id="L0HJR6"/>
<dbReference type="Pfam" id="PF07998">
    <property type="entry name" value="Peptidase_M54"/>
    <property type="match status" value="1"/>
</dbReference>
<keyword evidence="2 7" id="KW-0645">Protease</keyword>
<dbReference type="InterPro" id="IPR012091">
    <property type="entry name" value="Pept_M54_archaemetzncn_arc/bac"/>
</dbReference>
<keyword evidence="6" id="KW-0482">Metalloprotease</keyword>
<dbReference type="PANTHER" id="PTHR15910">
    <property type="entry name" value="ARCHAEMETZINCIN"/>
    <property type="match status" value="1"/>
</dbReference>
<dbReference type="HOGENOM" id="CLU_108521_1_0_2"/>
<evidence type="ECO:0000313" key="7">
    <source>
        <dbReference type="EMBL" id="AGB03309.1"/>
    </source>
</evidence>
<dbReference type="AlphaFoldDB" id="L0HJR6"/>
<dbReference type="OrthoDB" id="50281at2157"/>
<keyword evidence="4" id="KW-0378">Hydrolase</keyword>
<dbReference type="STRING" id="593750.Metfor_2305"/>
<name>L0HJR6_METFS</name>